<comment type="caution">
    <text evidence="2">The sequence shown here is derived from an EMBL/GenBank/DDBJ whole genome shotgun (WGS) entry which is preliminary data.</text>
</comment>
<proteinExistence type="predicted"/>
<dbReference type="RefSeq" id="WP_109795028.1">
    <property type="nucleotide sequence ID" value="NZ_PIGG01000053.1"/>
</dbReference>
<dbReference type="EMBL" id="PHIG01000038">
    <property type="protein sequence ID" value="PJK28922.1"/>
    <property type="molecule type" value="Genomic_DNA"/>
</dbReference>
<accession>A0A2M9FZM9</accession>
<feature type="transmembrane region" description="Helical" evidence="1">
    <location>
        <begin position="12"/>
        <end position="34"/>
    </location>
</feature>
<gene>
    <name evidence="2" type="ORF">CVT23_14955</name>
</gene>
<keyword evidence="1" id="KW-1133">Transmembrane helix</keyword>
<evidence type="ECO:0008006" key="4">
    <source>
        <dbReference type="Google" id="ProtNLM"/>
    </source>
</evidence>
<dbReference type="Proteomes" id="UP000229498">
    <property type="component" value="Unassembled WGS sequence"/>
</dbReference>
<evidence type="ECO:0000313" key="3">
    <source>
        <dbReference type="Proteomes" id="UP000229498"/>
    </source>
</evidence>
<dbReference type="OrthoDB" id="7283452at2"/>
<reference evidence="2 3" key="1">
    <citation type="submission" date="2017-11" db="EMBL/GenBank/DDBJ databases">
        <title>Draft genome sequence of Rhizobiales bacterium SY3-13.</title>
        <authorList>
            <person name="Sun C."/>
        </authorList>
    </citation>
    <scope>NUCLEOTIDE SEQUENCE [LARGE SCALE GENOMIC DNA]</scope>
    <source>
        <strain evidence="2 3">SY3-13</strain>
    </source>
</reference>
<keyword evidence="1" id="KW-0812">Transmembrane</keyword>
<organism evidence="2 3">
    <name type="scientific">Minwuia thermotolerans</name>
    <dbReference type="NCBI Taxonomy" id="2056226"/>
    <lineage>
        <taxon>Bacteria</taxon>
        <taxon>Pseudomonadati</taxon>
        <taxon>Pseudomonadota</taxon>
        <taxon>Alphaproteobacteria</taxon>
        <taxon>Minwuiales</taxon>
        <taxon>Minwuiaceae</taxon>
        <taxon>Minwuia</taxon>
    </lineage>
</organism>
<keyword evidence="3" id="KW-1185">Reference proteome</keyword>
<sequence>MGSTGGTLQRGLLGAGRAVVIGILLLTGACASIVEGSSQTVTVTTDPSGAICELTRDGEVVGVVNPTPGSLVLGKSKDNVSVICEKEGYQNAAGSLPSEFKGMTFGNIIFGGIIGVAVDAGTGAMNEYPSQVVVRMTPEEFPSAAARDRHFDRLAEIVRKEAEVATGKIERECDKSQDDGATCREAIEAIRKQRDTRLGELELERVQARLAGA</sequence>
<keyword evidence="1" id="KW-0472">Membrane</keyword>
<dbReference type="AlphaFoldDB" id="A0A2M9FZM9"/>
<name>A0A2M9FZM9_9PROT</name>
<protein>
    <recommendedName>
        <fullName evidence="4">PEGA domain-containing protein</fullName>
    </recommendedName>
</protein>
<evidence type="ECO:0000256" key="1">
    <source>
        <dbReference type="SAM" id="Phobius"/>
    </source>
</evidence>
<evidence type="ECO:0000313" key="2">
    <source>
        <dbReference type="EMBL" id="PJK28922.1"/>
    </source>
</evidence>